<protein>
    <recommendedName>
        <fullName evidence="3">Lipoprotein</fullName>
    </recommendedName>
</protein>
<proteinExistence type="predicted"/>
<keyword evidence="2" id="KW-1185">Reference proteome</keyword>
<dbReference type="Proteomes" id="UP001223016">
    <property type="component" value="Unassembled WGS sequence"/>
</dbReference>
<name>A0ABT9CVY0_9PSED</name>
<organism evidence="1 2">
    <name type="scientific">Pseudomonas serbiensis</name>
    <dbReference type="NCBI Taxonomy" id="3064350"/>
    <lineage>
        <taxon>Bacteria</taxon>
        <taxon>Pseudomonadati</taxon>
        <taxon>Pseudomonadota</taxon>
        <taxon>Gammaproteobacteria</taxon>
        <taxon>Pseudomonadales</taxon>
        <taxon>Pseudomonadaceae</taxon>
        <taxon>Pseudomonas</taxon>
    </lineage>
</organism>
<accession>A0ABT9CVY0</accession>
<evidence type="ECO:0008006" key="3">
    <source>
        <dbReference type="Google" id="ProtNLM"/>
    </source>
</evidence>
<dbReference type="RefSeq" id="WP_304575808.1">
    <property type="nucleotide sequence ID" value="NZ_JAUQOO010000021.1"/>
</dbReference>
<sequence length="131" mass="14237">MQYDSPPLKTLKTTISLLLVFSTSGCSVINIHEKGVLVKQHFGLPIYTLTTPTPDDSVYIESSGVGLINGPTGVSLGYAKETYLTLSKEHCRAVFINPSPEAVKELRAILEAANTDLNTVCIYPMQGARHE</sequence>
<evidence type="ECO:0000313" key="2">
    <source>
        <dbReference type="Proteomes" id="UP001223016"/>
    </source>
</evidence>
<comment type="caution">
    <text evidence="1">The sequence shown here is derived from an EMBL/GenBank/DDBJ whole genome shotgun (WGS) entry which is preliminary data.</text>
</comment>
<evidence type="ECO:0000313" key="1">
    <source>
        <dbReference type="EMBL" id="MDO7929651.1"/>
    </source>
</evidence>
<reference evidence="1 2" key="1">
    <citation type="submission" date="2023-07" db="EMBL/GenBank/DDBJ databases">
        <title>Identification of four novel Pseudomonas species associated with bacterial leaf spot of cucurbits.</title>
        <authorList>
            <person name="Fullem K.R."/>
        </authorList>
    </citation>
    <scope>NUCLEOTIDE SEQUENCE [LARGE SCALE GENOMIC DNA]</scope>
    <source>
        <strain evidence="1 2">KFB 138</strain>
    </source>
</reference>
<gene>
    <name evidence="1" type="ORF">Q6A51_23025</name>
</gene>
<dbReference type="EMBL" id="JAUQOO010000021">
    <property type="protein sequence ID" value="MDO7929651.1"/>
    <property type="molecule type" value="Genomic_DNA"/>
</dbReference>